<dbReference type="Proteomes" id="UP001195965">
    <property type="component" value="Chromosome"/>
</dbReference>
<protein>
    <submittedName>
        <fullName evidence="1">ESPR-type extended signal peptide-containing protein</fullName>
    </submittedName>
</protein>
<reference evidence="1 2" key="1">
    <citation type="journal article" date="2021" name="ISME J.">
        <title>Genomic evolution of the class Acidithiobacillia: deep-branching Proteobacteria living in extreme acidic conditions.</title>
        <authorList>
            <person name="Moya-Beltran A."/>
            <person name="Beard S."/>
            <person name="Rojas-Villalobos C."/>
            <person name="Issotta F."/>
            <person name="Gallardo Y."/>
            <person name="Ulloa R."/>
            <person name="Giaveno A."/>
            <person name="Degli Esposti M."/>
            <person name="Johnson D.B."/>
            <person name="Quatrini R."/>
        </authorList>
    </citation>
    <scope>NUCLEOTIDE SEQUENCE [LARGE SCALE GENOMIC DNA]</scope>
    <source>
        <strain evidence="1 2">GG1-14</strain>
    </source>
</reference>
<dbReference type="EMBL" id="CP127526">
    <property type="protein sequence ID" value="XRI74676.1"/>
    <property type="molecule type" value="Genomic_DNA"/>
</dbReference>
<sequence length="794" mass="76942">MNRVYRIVFSAGRLVVASEHAKGRRKPARFAVLAALSLFAWMPQAYAALAISPPSNDTAIGNDSSAIGYGNVAIDGSANGDDNINIGGEIPYTSSSLNEDDISGQPEAQYTGGTSGSGSPQSGGDVGSATAYGTGSAAYYNDGSFSGSPDGGSSFGADALTNNGGTAIGFETRAGDGTTNSTDPSVDNVAIGGDIEQANDAVAIGQESSVGSLSSSTPSSGGVAVGYRAHASSDPGTAVGTNADASGSDSTAVGYNSTASGANSTALGTGATASQADSVALGSGSTSNTAATGTSGATIRGTSYSFAGTNPVGSVSVGSSGANGGTAETRTITNVAAGQISATSTDAVNGSELYATNQAIDNLQATQSSTGVLHYTTSSGATSSTPTSTASAGNSTTGTVTISNVGPGAVAAGSTQAINGNELYNAEQGVPVHYLNSSGQQVETPTDSAELGTGSGSVTLHHVADGAVTATSQQAVNGSQLYAAEGQAQQDANQAQANAEGYASGVAASDANQAQANAEGYASGVAASDANRAQANAEGVAASDANQALQSANQHSNSLFSLTCHRLGNGSGDIICGTNSSVAGQDAQAEGTDSTANGNGATAYGAGSTAVGNDAVALGPDAVANGYSTTAVGDHAQALAPNSTAVGQDAQANAEGSVALGYGSVANRANSVSVGNAATGLTRQITNVAPGTQGTDAVNLNQLNDALKGVGNSAQAEADKVGSVDASLAGAAAEAAAGKHKNTIAGATSEYNGQASFAFAYQHRFGTHWAAMISVGSNGQASNTAVMGAGSYSW</sequence>
<organism evidence="1 2">
    <name type="scientific">Acidithiobacillus montserratensis</name>
    <dbReference type="NCBI Taxonomy" id="2729135"/>
    <lineage>
        <taxon>Bacteria</taxon>
        <taxon>Pseudomonadati</taxon>
        <taxon>Pseudomonadota</taxon>
        <taxon>Acidithiobacillia</taxon>
        <taxon>Acidithiobacillales</taxon>
        <taxon>Acidithiobacillaceae</taxon>
        <taxon>Acidithiobacillus</taxon>
    </lineage>
</organism>
<keyword evidence="2" id="KW-1185">Reference proteome</keyword>
<proteinExistence type="predicted"/>
<evidence type="ECO:0000313" key="2">
    <source>
        <dbReference type="Proteomes" id="UP001195965"/>
    </source>
</evidence>
<accession>A0ACD5HJJ1</accession>
<name>A0ACD5HJJ1_9PROT</name>
<evidence type="ECO:0000313" key="1">
    <source>
        <dbReference type="EMBL" id="XRI74676.1"/>
    </source>
</evidence>
<gene>
    <name evidence="1" type="ORF">HHS34_005640</name>
</gene>